<proteinExistence type="predicted"/>
<sequence length="89" mass="9264">MKAKTNYSAITGIVSIGHTDVANVMSFAGGDALLKQSDVLFDAGQEQDARLAMKEALKIALQRLDAVHGTGAKQDEAADEALSIGCETA</sequence>
<protein>
    <submittedName>
        <fullName evidence="1">Uncharacterized protein</fullName>
    </submittedName>
</protein>
<accession>A0A1T4R8E3</accession>
<name>A0A1T4R8E3_9BACT</name>
<organism evidence="1 2">
    <name type="scientific">Trichlorobacter thiogenes</name>
    <dbReference type="NCBI Taxonomy" id="115783"/>
    <lineage>
        <taxon>Bacteria</taxon>
        <taxon>Pseudomonadati</taxon>
        <taxon>Thermodesulfobacteriota</taxon>
        <taxon>Desulfuromonadia</taxon>
        <taxon>Geobacterales</taxon>
        <taxon>Geobacteraceae</taxon>
        <taxon>Trichlorobacter</taxon>
    </lineage>
</organism>
<dbReference type="OrthoDB" id="9839587at2"/>
<evidence type="ECO:0000313" key="2">
    <source>
        <dbReference type="Proteomes" id="UP000190102"/>
    </source>
</evidence>
<gene>
    <name evidence="1" type="ORF">SAMN02745119_02745</name>
</gene>
<evidence type="ECO:0000313" key="1">
    <source>
        <dbReference type="EMBL" id="SKA12284.1"/>
    </source>
</evidence>
<reference evidence="2" key="1">
    <citation type="submission" date="2017-02" db="EMBL/GenBank/DDBJ databases">
        <authorList>
            <person name="Varghese N."/>
            <person name="Submissions S."/>
        </authorList>
    </citation>
    <scope>NUCLEOTIDE SEQUENCE [LARGE SCALE GENOMIC DNA]</scope>
    <source>
        <strain evidence="2">ATCC BAA-34</strain>
    </source>
</reference>
<dbReference type="EMBL" id="FUWR01000018">
    <property type="protein sequence ID" value="SKA12284.1"/>
    <property type="molecule type" value="Genomic_DNA"/>
</dbReference>
<dbReference type="Proteomes" id="UP000190102">
    <property type="component" value="Unassembled WGS sequence"/>
</dbReference>
<dbReference type="RefSeq" id="WP_078790979.1">
    <property type="nucleotide sequence ID" value="NZ_FUWR01000018.1"/>
</dbReference>
<keyword evidence="2" id="KW-1185">Reference proteome</keyword>
<dbReference type="AlphaFoldDB" id="A0A1T4R8E3"/>